<organism evidence="2 3">
    <name type="scientific">Batrachochytrium salamandrivorans</name>
    <dbReference type="NCBI Taxonomy" id="1357716"/>
    <lineage>
        <taxon>Eukaryota</taxon>
        <taxon>Fungi</taxon>
        <taxon>Fungi incertae sedis</taxon>
        <taxon>Chytridiomycota</taxon>
        <taxon>Chytridiomycota incertae sedis</taxon>
        <taxon>Chytridiomycetes</taxon>
        <taxon>Rhizophydiales</taxon>
        <taxon>Rhizophydiales incertae sedis</taxon>
        <taxon>Batrachochytrium</taxon>
    </lineage>
</organism>
<dbReference type="InterPro" id="IPR038781">
    <property type="entry name" value="C365.16-ike"/>
</dbReference>
<proteinExistence type="predicted"/>
<name>A0ABQ8FBR8_9FUNG</name>
<feature type="region of interest" description="Disordered" evidence="1">
    <location>
        <begin position="19"/>
        <end position="38"/>
    </location>
</feature>
<reference evidence="2 3" key="1">
    <citation type="submission" date="2021-02" db="EMBL/GenBank/DDBJ databases">
        <title>Variation within the Batrachochytrium salamandrivorans European outbreak.</title>
        <authorList>
            <person name="Kelly M."/>
            <person name="Pasmans F."/>
            <person name="Shea T.P."/>
            <person name="Munoz J.F."/>
            <person name="Carranza S."/>
            <person name="Cuomo C.A."/>
            <person name="Martel A."/>
        </authorList>
    </citation>
    <scope>NUCLEOTIDE SEQUENCE [LARGE SCALE GENOMIC DNA]</scope>
    <source>
        <strain evidence="2 3">AMFP18/2</strain>
    </source>
</reference>
<evidence type="ECO:0008006" key="4">
    <source>
        <dbReference type="Google" id="ProtNLM"/>
    </source>
</evidence>
<sequence>MDSAISPEFKRTTTAITSSTTGTTTTVGTTIPDHPNSTLSMTPSLVTPNTPMLSGQPLLLHNPLTIANRVPTTVVSMSSKTSQSTTEAATQHHPSLARILPLEAACAILSAGMVAPLISIVDKSIFANASGKQPLAQGLVSGLTTLFRTPLHFLRQPSFLLIWGVYSGTYIVANTIQAVCDHRDIPWQFPKFIGSSVANVGLSVLKDLYFTRAFGTGPARPVPATSYSLYTLRDTMTIFASFNLPAILAARLEATGGMSLGTAETVAQLVAPCTIQLASTPLHLYAMDLYNRPGASALQRQRFVRHEYGVTTMARMARIFPAFGIGGVANKFLRKKGRDWLDSR</sequence>
<dbReference type="PANTHER" id="PTHR37845">
    <property type="entry name" value="SEQUENCE ORPHAN"/>
    <property type="match status" value="1"/>
</dbReference>
<protein>
    <recommendedName>
        <fullName evidence="4">Sequence orphan</fullName>
    </recommendedName>
</protein>
<dbReference type="Proteomes" id="UP001648503">
    <property type="component" value="Unassembled WGS sequence"/>
</dbReference>
<dbReference type="PANTHER" id="PTHR37845:SF1">
    <property type="entry name" value="SEQUENCE ORPHAN"/>
    <property type="match status" value="1"/>
</dbReference>
<accession>A0ABQ8FBR8</accession>
<dbReference type="EMBL" id="JAFCIX010000340">
    <property type="protein sequence ID" value="KAH6594048.1"/>
    <property type="molecule type" value="Genomic_DNA"/>
</dbReference>
<evidence type="ECO:0000313" key="3">
    <source>
        <dbReference type="Proteomes" id="UP001648503"/>
    </source>
</evidence>
<gene>
    <name evidence="2" type="ORF">BASA50_006954</name>
</gene>
<comment type="caution">
    <text evidence="2">The sequence shown here is derived from an EMBL/GenBank/DDBJ whole genome shotgun (WGS) entry which is preliminary data.</text>
</comment>
<evidence type="ECO:0000256" key="1">
    <source>
        <dbReference type="SAM" id="MobiDB-lite"/>
    </source>
</evidence>
<evidence type="ECO:0000313" key="2">
    <source>
        <dbReference type="EMBL" id="KAH6594048.1"/>
    </source>
</evidence>
<feature type="compositionally biased region" description="Low complexity" evidence="1">
    <location>
        <begin position="19"/>
        <end position="31"/>
    </location>
</feature>
<keyword evidence="3" id="KW-1185">Reference proteome</keyword>